<dbReference type="Proteomes" id="UP001283341">
    <property type="component" value="Unassembled WGS sequence"/>
</dbReference>
<organism evidence="1 2">
    <name type="scientific">Apodospora peruviana</name>
    <dbReference type="NCBI Taxonomy" id="516989"/>
    <lineage>
        <taxon>Eukaryota</taxon>
        <taxon>Fungi</taxon>
        <taxon>Dikarya</taxon>
        <taxon>Ascomycota</taxon>
        <taxon>Pezizomycotina</taxon>
        <taxon>Sordariomycetes</taxon>
        <taxon>Sordariomycetidae</taxon>
        <taxon>Sordariales</taxon>
        <taxon>Lasiosphaeriaceae</taxon>
        <taxon>Apodospora</taxon>
    </lineage>
</organism>
<keyword evidence="2" id="KW-1185">Reference proteome</keyword>
<proteinExistence type="predicted"/>
<dbReference type="EMBL" id="JAUEDM010000003">
    <property type="protein sequence ID" value="KAK3321866.1"/>
    <property type="molecule type" value="Genomic_DNA"/>
</dbReference>
<name>A0AAE0IBA1_9PEZI</name>
<dbReference type="AlphaFoldDB" id="A0AAE0IBA1"/>
<sequence>MLASVFTPVLFFLPSFQSGHDGLKGLCMTSCFLVPGEIALIVKPQVTELTLQRVEVLLGLLPRLVMISRSCAEIHWRRSLSSYTVQLAQKSRYTCDR</sequence>
<protein>
    <submittedName>
        <fullName evidence="1">Uncharacterized protein</fullName>
    </submittedName>
</protein>
<accession>A0AAE0IBA1</accession>
<reference evidence="1" key="1">
    <citation type="journal article" date="2023" name="Mol. Phylogenet. Evol.">
        <title>Genome-scale phylogeny and comparative genomics of the fungal order Sordariales.</title>
        <authorList>
            <person name="Hensen N."/>
            <person name="Bonometti L."/>
            <person name="Westerberg I."/>
            <person name="Brannstrom I.O."/>
            <person name="Guillou S."/>
            <person name="Cros-Aarteil S."/>
            <person name="Calhoun S."/>
            <person name="Haridas S."/>
            <person name="Kuo A."/>
            <person name="Mondo S."/>
            <person name="Pangilinan J."/>
            <person name="Riley R."/>
            <person name="LaButti K."/>
            <person name="Andreopoulos B."/>
            <person name="Lipzen A."/>
            <person name="Chen C."/>
            <person name="Yan M."/>
            <person name="Daum C."/>
            <person name="Ng V."/>
            <person name="Clum A."/>
            <person name="Steindorff A."/>
            <person name="Ohm R.A."/>
            <person name="Martin F."/>
            <person name="Silar P."/>
            <person name="Natvig D.O."/>
            <person name="Lalanne C."/>
            <person name="Gautier V."/>
            <person name="Ament-Velasquez S.L."/>
            <person name="Kruys A."/>
            <person name="Hutchinson M.I."/>
            <person name="Powell A.J."/>
            <person name="Barry K."/>
            <person name="Miller A.N."/>
            <person name="Grigoriev I.V."/>
            <person name="Debuchy R."/>
            <person name="Gladieux P."/>
            <person name="Hiltunen Thoren M."/>
            <person name="Johannesson H."/>
        </authorList>
    </citation>
    <scope>NUCLEOTIDE SEQUENCE</scope>
    <source>
        <strain evidence="1">CBS 118394</strain>
    </source>
</reference>
<evidence type="ECO:0000313" key="2">
    <source>
        <dbReference type="Proteomes" id="UP001283341"/>
    </source>
</evidence>
<reference evidence="1" key="2">
    <citation type="submission" date="2023-06" db="EMBL/GenBank/DDBJ databases">
        <authorList>
            <consortium name="Lawrence Berkeley National Laboratory"/>
            <person name="Haridas S."/>
            <person name="Hensen N."/>
            <person name="Bonometti L."/>
            <person name="Westerberg I."/>
            <person name="Brannstrom I.O."/>
            <person name="Guillou S."/>
            <person name="Cros-Aarteil S."/>
            <person name="Calhoun S."/>
            <person name="Kuo A."/>
            <person name="Mondo S."/>
            <person name="Pangilinan J."/>
            <person name="Riley R."/>
            <person name="Labutti K."/>
            <person name="Andreopoulos B."/>
            <person name="Lipzen A."/>
            <person name="Chen C."/>
            <person name="Yanf M."/>
            <person name="Daum C."/>
            <person name="Ng V."/>
            <person name="Clum A."/>
            <person name="Steindorff A."/>
            <person name="Ohm R."/>
            <person name="Martin F."/>
            <person name="Silar P."/>
            <person name="Natvig D."/>
            <person name="Lalanne C."/>
            <person name="Gautier V."/>
            <person name="Ament-Velasquez S.L."/>
            <person name="Kruys A."/>
            <person name="Hutchinson M.I."/>
            <person name="Powell A.J."/>
            <person name="Barry K."/>
            <person name="Miller A.N."/>
            <person name="Grigoriev I.V."/>
            <person name="Debuchy R."/>
            <person name="Gladieux P."/>
            <person name="Thoren M.H."/>
            <person name="Johannesson H."/>
        </authorList>
    </citation>
    <scope>NUCLEOTIDE SEQUENCE</scope>
    <source>
        <strain evidence="1">CBS 118394</strain>
    </source>
</reference>
<evidence type="ECO:0000313" key="1">
    <source>
        <dbReference type="EMBL" id="KAK3321866.1"/>
    </source>
</evidence>
<gene>
    <name evidence="1" type="ORF">B0H66DRAFT_552830</name>
</gene>
<comment type="caution">
    <text evidence="1">The sequence shown here is derived from an EMBL/GenBank/DDBJ whole genome shotgun (WGS) entry which is preliminary data.</text>
</comment>